<accession>A0ABY0UHQ1</accession>
<protein>
    <recommendedName>
        <fullName evidence="4">MFS transporter</fullName>
    </recommendedName>
</protein>
<dbReference type="EMBL" id="LT629760">
    <property type="protein sequence ID" value="SDS69997.1"/>
    <property type="molecule type" value="Genomic_DNA"/>
</dbReference>
<organism evidence="2 3">
    <name type="scientific">Pseudomonas trivialis</name>
    <dbReference type="NCBI Taxonomy" id="200450"/>
    <lineage>
        <taxon>Bacteria</taxon>
        <taxon>Pseudomonadati</taxon>
        <taxon>Pseudomonadota</taxon>
        <taxon>Gammaproteobacteria</taxon>
        <taxon>Pseudomonadales</taxon>
        <taxon>Pseudomonadaceae</taxon>
        <taxon>Pseudomonas</taxon>
    </lineage>
</organism>
<name>A0ABY0UHQ1_9PSED</name>
<feature type="transmembrane region" description="Helical" evidence="1">
    <location>
        <begin position="105"/>
        <end position="124"/>
    </location>
</feature>
<keyword evidence="3" id="KW-1185">Reference proteome</keyword>
<dbReference type="Proteomes" id="UP000183126">
    <property type="component" value="Chromosome I"/>
</dbReference>
<evidence type="ECO:0000313" key="2">
    <source>
        <dbReference type="EMBL" id="SDS69997.1"/>
    </source>
</evidence>
<keyword evidence="1" id="KW-1133">Transmembrane helix</keyword>
<sequence length="147" mass="16454">MRGLFRFRLHHTHCSELGVLCEPIQFPNMPHGVERMEYLQRLLDKIDRFELLIAGLIGAVVASWWHKDDLSDWRAWMVFLVTGVACSLYLTSMVSAYLNVTEPKIVAGIGFLLGTFGGSLLAAINRAIKAADLWALIRQRFGGGNPP</sequence>
<gene>
    <name evidence="2" type="ORF">SAMN04490205_3337</name>
</gene>
<evidence type="ECO:0008006" key="4">
    <source>
        <dbReference type="Google" id="ProtNLM"/>
    </source>
</evidence>
<feature type="transmembrane region" description="Helical" evidence="1">
    <location>
        <begin position="73"/>
        <end position="98"/>
    </location>
</feature>
<reference evidence="2 3" key="1">
    <citation type="submission" date="2016-10" db="EMBL/GenBank/DDBJ databases">
        <authorList>
            <person name="Varghese N."/>
            <person name="Submissions S."/>
        </authorList>
    </citation>
    <scope>NUCLEOTIDE SEQUENCE [LARGE SCALE GENOMIC DNA]</scope>
    <source>
        <strain evidence="2 3">BS3111</strain>
    </source>
</reference>
<evidence type="ECO:0000256" key="1">
    <source>
        <dbReference type="SAM" id="Phobius"/>
    </source>
</evidence>
<proteinExistence type="predicted"/>
<keyword evidence="1" id="KW-0472">Membrane</keyword>
<keyword evidence="1" id="KW-0812">Transmembrane</keyword>
<feature type="transmembrane region" description="Helical" evidence="1">
    <location>
        <begin position="49"/>
        <end position="67"/>
    </location>
</feature>
<evidence type="ECO:0000313" key="3">
    <source>
        <dbReference type="Proteomes" id="UP000183126"/>
    </source>
</evidence>